<protein>
    <recommendedName>
        <fullName evidence="3">Zinc finger CCCH-type with G patch domain-containing protein</fullName>
    </recommendedName>
</protein>
<feature type="zinc finger region" description="C3H1-type" evidence="12">
    <location>
        <begin position="301"/>
        <end position="328"/>
    </location>
</feature>
<feature type="domain" description="G-patch" evidence="15">
    <location>
        <begin position="456"/>
        <end position="502"/>
    </location>
</feature>
<dbReference type="Pfam" id="PF01585">
    <property type="entry name" value="G-patch"/>
    <property type="match status" value="1"/>
</dbReference>
<evidence type="ECO:0000313" key="17">
    <source>
        <dbReference type="Proteomes" id="UP000668214"/>
    </source>
</evidence>
<evidence type="ECO:0000256" key="2">
    <source>
        <dbReference type="ARBA" id="ARBA00004123"/>
    </source>
</evidence>
<dbReference type="PROSITE" id="PS50103">
    <property type="entry name" value="ZF_C3H1"/>
    <property type="match status" value="1"/>
</dbReference>
<evidence type="ECO:0000256" key="7">
    <source>
        <dbReference type="ARBA" id="ARBA00022833"/>
    </source>
</evidence>
<evidence type="ECO:0000256" key="3">
    <source>
        <dbReference type="ARBA" id="ARBA00022414"/>
    </source>
</evidence>
<keyword evidence="8" id="KW-0805">Transcription regulation</keyword>
<proteinExistence type="predicted"/>
<evidence type="ECO:0000256" key="6">
    <source>
        <dbReference type="ARBA" id="ARBA00022771"/>
    </source>
</evidence>
<keyword evidence="5 12" id="KW-0479">Metal-binding</keyword>
<dbReference type="PANTHER" id="PTHR46297">
    <property type="entry name" value="ZINC FINGER CCCH-TYPE WITH G PATCH DOMAIN-CONTAINING PROTEIN"/>
    <property type="match status" value="1"/>
</dbReference>
<keyword evidence="10" id="KW-0804">Transcription</keyword>
<keyword evidence="17" id="KW-1185">Reference proteome</keyword>
<evidence type="ECO:0000259" key="14">
    <source>
        <dbReference type="PROSITE" id="PS50103"/>
    </source>
</evidence>
<evidence type="ECO:0000256" key="5">
    <source>
        <dbReference type="ARBA" id="ARBA00022723"/>
    </source>
</evidence>
<comment type="caution">
    <text evidence="16">The sequence shown here is derived from an EMBL/GenBank/DDBJ whole genome shotgun (WGS) entry which is preliminary data.</text>
</comment>
<dbReference type="PANTHER" id="PTHR46297:SF1">
    <property type="entry name" value="ZINC FINGER CCCH-TYPE WITH G PATCH DOMAIN-CONTAINING PROTEIN"/>
    <property type="match status" value="1"/>
</dbReference>
<evidence type="ECO:0000256" key="13">
    <source>
        <dbReference type="SAM" id="Coils"/>
    </source>
</evidence>
<feature type="non-terminal residue" evidence="16">
    <location>
        <position position="655"/>
    </location>
</feature>
<dbReference type="InterPro" id="IPR000571">
    <property type="entry name" value="Znf_CCCH"/>
</dbReference>
<evidence type="ECO:0000256" key="12">
    <source>
        <dbReference type="PROSITE-ProRule" id="PRU00723"/>
    </source>
</evidence>
<evidence type="ECO:0000256" key="1">
    <source>
        <dbReference type="ARBA" id="ARBA00004062"/>
    </source>
</evidence>
<dbReference type="EMBL" id="JAANIA010000477">
    <property type="protein sequence ID" value="KAG5324052.1"/>
    <property type="molecule type" value="Genomic_DNA"/>
</dbReference>
<evidence type="ECO:0000313" key="16">
    <source>
        <dbReference type="EMBL" id="KAG5324052.1"/>
    </source>
</evidence>
<comment type="function">
    <text evidence="1">Transcription repressor.</text>
</comment>
<gene>
    <name evidence="16" type="ORF">G6Z78_0001230</name>
</gene>
<dbReference type="AlphaFoldDB" id="A0A836JT33"/>
<evidence type="ECO:0000256" key="10">
    <source>
        <dbReference type="ARBA" id="ARBA00023163"/>
    </source>
</evidence>
<keyword evidence="9" id="KW-0238">DNA-binding</keyword>
<dbReference type="Proteomes" id="UP000668214">
    <property type="component" value="Unassembled WGS sequence"/>
</dbReference>
<sequence>MKINEKITLLQFLEFCCESNDEDNNLEFLMNMSSSNDESEEKEVEDFITVVDLGLNRRSKIQIKPCIKEYVERIVSNYITEEFKTSSTVNDHCSNSRKHYKKEKSFLLYFFLLYEYVSHSHFMVPFKDNRHKKILEYLIATCVLYNICILSQVDATLSTTPKGPYRDNLLSLKSDINELIFLTKESLQSLEENVENTNEDNPNDKTEDLLDREYVFFKAELEKSSNDSKDEQDNKTVAASGSIEDELKELEGTKCKAPHSSTWGGIGYHNAMICSVYKDSGETIKDIHDIKAIFFLNPIHKEMIPCPYFLDGSCKFSDENCHYCHGKIVPFSSLQEYKEPDFHNIKIGSKVLTKQKNNMWYRSIVLKLPEKDGDEYRVKFESSGKIVEAGLQDLLPLDDTNLEMSNTFNDSNDDEDTNNVDNELQSNSYINNQLVHKSLLILQSTNEPLGNWEKHTRGIGSKLMMQMGYVIGTGLGKRSDGRIKPVETQILPAGKSLDYCMELREFAGDDKDLFSAERNMRKQQQKLEQQREREYQKQKQKDDNDVFNFINKALSDKPEENIASSLQSKDKLKTESNRNLNVASFQIGGHINRLERESLKLKESLTKHVKGSVFYNNIAMKYNEIQKELTNLRASEKSIVAEQNQRKNKVQLSIF</sequence>
<dbReference type="GO" id="GO:0000978">
    <property type="term" value="F:RNA polymerase II cis-regulatory region sequence-specific DNA binding"/>
    <property type="evidence" value="ECO:0007669"/>
    <property type="project" value="TreeGrafter"/>
</dbReference>
<dbReference type="GO" id="GO:0005634">
    <property type="term" value="C:nucleus"/>
    <property type="evidence" value="ECO:0007669"/>
    <property type="project" value="UniProtKB-SubCell"/>
</dbReference>
<name>A0A836JT33_9HYME</name>
<keyword evidence="6 12" id="KW-0863">Zinc-finger</keyword>
<dbReference type="GO" id="GO:0008270">
    <property type="term" value="F:zinc ion binding"/>
    <property type="evidence" value="ECO:0007669"/>
    <property type="project" value="UniProtKB-KW"/>
</dbReference>
<reference evidence="16" key="1">
    <citation type="submission" date="2020-02" db="EMBL/GenBank/DDBJ databases">
        <title>Relaxed selection underlies rapid genomic changes in the transitions from sociality to social parasitism in ants.</title>
        <authorList>
            <person name="Bi X."/>
        </authorList>
    </citation>
    <scope>NUCLEOTIDE SEQUENCE</scope>
    <source>
        <strain evidence="16">BGI-DK2014c</strain>
        <tissue evidence="16">Whole body</tissue>
    </source>
</reference>
<keyword evidence="13" id="KW-0175">Coiled coil</keyword>
<feature type="non-terminal residue" evidence="16">
    <location>
        <position position="1"/>
    </location>
</feature>
<dbReference type="GO" id="GO:0001227">
    <property type="term" value="F:DNA-binding transcription repressor activity, RNA polymerase II-specific"/>
    <property type="evidence" value="ECO:0007669"/>
    <property type="project" value="TreeGrafter"/>
</dbReference>
<evidence type="ECO:0000259" key="15">
    <source>
        <dbReference type="PROSITE" id="PS50174"/>
    </source>
</evidence>
<keyword evidence="4" id="KW-0678">Repressor</keyword>
<feature type="coiled-coil region" evidence="13">
    <location>
        <begin position="180"/>
        <end position="207"/>
    </location>
</feature>
<dbReference type="InterPro" id="IPR000467">
    <property type="entry name" value="G_patch_dom"/>
</dbReference>
<keyword evidence="11" id="KW-0539">Nucleus</keyword>
<evidence type="ECO:0000256" key="9">
    <source>
        <dbReference type="ARBA" id="ARBA00023125"/>
    </source>
</evidence>
<feature type="domain" description="C3H1-type" evidence="14">
    <location>
        <begin position="301"/>
        <end position="328"/>
    </location>
</feature>
<evidence type="ECO:0000256" key="11">
    <source>
        <dbReference type="ARBA" id="ARBA00023242"/>
    </source>
</evidence>
<dbReference type="PROSITE" id="PS50174">
    <property type="entry name" value="G_PATCH"/>
    <property type="match status" value="1"/>
</dbReference>
<dbReference type="Gene3D" id="2.30.30.140">
    <property type="match status" value="1"/>
</dbReference>
<organism evidence="16 17">
    <name type="scientific">Pseudoatta argentina</name>
    <dbReference type="NCBI Taxonomy" id="621737"/>
    <lineage>
        <taxon>Eukaryota</taxon>
        <taxon>Metazoa</taxon>
        <taxon>Ecdysozoa</taxon>
        <taxon>Arthropoda</taxon>
        <taxon>Hexapoda</taxon>
        <taxon>Insecta</taxon>
        <taxon>Pterygota</taxon>
        <taxon>Neoptera</taxon>
        <taxon>Endopterygota</taxon>
        <taxon>Hymenoptera</taxon>
        <taxon>Apocrita</taxon>
        <taxon>Aculeata</taxon>
        <taxon>Formicoidea</taxon>
        <taxon>Formicidae</taxon>
        <taxon>Myrmicinae</taxon>
        <taxon>Pseudoatta</taxon>
    </lineage>
</organism>
<dbReference type="SUPFAM" id="SSF63748">
    <property type="entry name" value="Tudor/PWWP/MBT"/>
    <property type="match status" value="1"/>
</dbReference>
<dbReference type="Gene3D" id="2.30.30.1190">
    <property type="match status" value="1"/>
</dbReference>
<evidence type="ECO:0000256" key="8">
    <source>
        <dbReference type="ARBA" id="ARBA00023015"/>
    </source>
</evidence>
<comment type="subcellular location">
    <subcellularLocation>
        <location evidence="2">Nucleus</location>
    </subcellularLocation>
</comment>
<dbReference type="CDD" id="cd20384">
    <property type="entry name" value="Tudor_ZGPAT"/>
    <property type="match status" value="1"/>
</dbReference>
<evidence type="ECO:0000256" key="4">
    <source>
        <dbReference type="ARBA" id="ARBA00022491"/>
    </source>
</evidence>
<accession>A0A836JT33</accession>
<dbReference type="SMART" id="SM00443">
    <property type="entry name" value="G_patch"/>
    <property type="match status" value="1"/>
</dbReference>
<keyword evidence="7 12" id="KW-0862">Zinc</keyword>